<dbReference type="NCBIfam" id="TIGR00138">
    <property type="entry name" value="rsmG_gidB"/>
    <property type="match status" value="1"/>
</dbReference>
<evidence type="ECO:0000256" key="6">
    <source>
        <dbReference type="HAMAP-Rule" id="MF_00074"/>
    </source>
</evidence>
<keyword evidence="1 6" id="KW-0963">Cytoplasm</keyword>
<dbReference type="EMBL" id="JADIND010000028">
    <property type="protein sequence ID" value="MBO8429990.1"/>
    <property type="molecule type" value="Genomic_DNA"/>
</dbReference>
<dbReference type="GO" id="GO:0070043">
    <property type="term" value="F:rRNA (guanine-N7-)-methyltransferase activity"/>
    <property type="evidence" value="ECO:0007669"/>
    <property type="project" value="UniProtKB-UniRule"/>
</dbReference>
<feature type="binding site" evidence="6">
    <location>
        <position position="66"/>
    </location>
    <ligand>
        <name>S-adenosyl-L-methionine</name>
        <dbReference type="ChEBI" id="CHEBI:59789"/>
    </ligand>
</feature>
<dbReference type="Proteomes" id="UP000823632">
    <property type="component" value="Unassembled WGS sequence"/>
</dbReference>
<dbReference type="Gene3D" id="3.40.50.150">
    <property type="entry name" value="Vaccinia Virus protein VP39"/>
    <property type="match status" value="1"/>
</dbReference>
<protein>
    <recommendedName>
        <fullName evidence="6">Ribosomal RNA small subunit methyltransferase G</fullName>
        <ecNumber evidence="6">2.1.1.-</ecNumber>
    </recommendedName>
    <alternativeName>
        <fullName evidence="6">16S rRNA 7-methylguanosine methyltransferase</fullName>
        <shortName evidence="6">16S rRNA m7G methyltransferase</shortName>
    </alternativeName>
</protein>
<dbReference type="SUPFAM" id="SSF53335">
    <property type="entry name" value="S-adenosyl-L-methionine-dependent methyltransferases"/>
    <property type="match status" value="1"/>
</dbReference>
<evidence type="ECO:0000256" key="3">
    <source>
        <dbReference type="ARBA" id="ARBA00022603"/>
    </source>
</evidence>
<dbReference type="AlphaFoldDB" id="A0A9D9DNR9"/>
<comment type="subcellular location">
    <subcellularLocation>
        <location evidence="6">Cytoplasm</location>
    </subcellularLocation>
</comment>
<dbReference type="PANTHER" id="PTHR31760:SF0">
    <property type="entry name" value="S-ADENOSYL-L-METHIONINE-DEPENDENT METHYLTRANSFERASES SUPERFAMILY PROTEIN"/>
    <property type="match status" value="1"/>
</dbReference>
<keyword evidence="5 6" id="KW-0949">S-adenosyl-L-methionine</keyword>
<dbReference type="InterPro" id="IPR029063">
    <property type="entry name" value="SAM-dependent_MTases_sf"/>
</dbReference>
<gene>
    <name evidence="6 7" type="primary">rsmG</name>
    <name evidence="7" type="ORF">IAC76_01250</name>
</gene>
<comment type="similarity">
    <text evidence="6">Belongs to the methyltransferase superfamily. RNA methyltransferase RsmG family.</text>
</comment>
<dbReference type="PIRSF" id="PIRSF003078">
    <property type="entry name" value="GidB"/>
    <property type="match status" value="1"/>
</dbReference>
<evidence type="ECO:0000256" key="5">
    <source>
        <dbReference type="ARBA" id="ARBA00022691"/>
    </source>
</evidence>
<keyword evidence="4 6" id="KW-0808">Transferase</keyword>
<comment type="function">
    <text evidence="6">Specifically methylates the N7 position of a guanine in 16S rRNA.</text>
</comment>
<dbReference type="Pfam" id="PF02527">
    <property type="entry name" value="GidB"/>
    <property type="match status" value="1"/>
</dbReference>
<dbReference type="GO" id="GO:0005829">
    <property type="term" value="C:cytosol"/>
    <property type="evidence" value="ECO:0007669"/>
    <property type="project" value="TreeGrafter"/>
</dbReference>
<proteinExistence type="inferred from homology"/>
<feature type="binding site" evidence="6">
    <location>
        <begin position="112"/>
        <end position="113"/>
    </location>
    <ligand>
        <name>S-adenosyl-L-methionine</name>
        <dbReference type="ChEBI" id="CHEBI:59789"/>
    </ligand>
</feature>
<dbReference type="HAMAP" id="MF_00074">
    <property type="entry name" value="16SrRNA_methyltr_G"/>
    <property type="match status" value="1"/>
</dbReference>
<accession>A0A9D9DNR9</accession>
<dbReference type="InterPro" id="IPR003682">
    <property type="entry name" value="rRNA_ssu_MeTfrase_G"/>
</dbReference>
<evidence type="ECO:0000256" key="2">
    <source>
        <dbReference type="ARBA" id="ARBA00022552"/>
    </source>
</evidence>
<name>A0A9D9DNR9_9BACT</name>
<evidence type="ECO:0000256" key="1">
    <source>
        <dbReference type="ARBA" id="ARBA00022490"/>
    </source>
</evidence>
<dbReference type="PANTHER" id="PTHR31760">
    <property type="entry name" value="S-ADENOSYL-L-METHIONINE-DEPENDENT METHYLTRANSFERASES SUPERFAMILY PROTEIN"/>
    <property type="match status" value="1"/>
</dbReference>
<keyword evidence="3 6" id="KW-0489">Methyltransferase</keyword>
<evidence type="ECO:0000313" key="8">
    <source>
        <dbReference type="Proteomes" id="UP000823632"/>
    </source>
</evidence>
<dbReference type="EC" id="2.1.1.-" evidence="6"/>
<feature type="binding site" evidence="6">
    <location>
        <position position="125"/>
    </location>
    <ligand>
        <name>S-adenosyl-L-methionine</name>
        <dbReference type="ChEBI" id="CHEBI:59789"/>
    </ligand>
</feature>
<feature type="binding site" evidence="6">
    <location>
        <position position="61"/>
    </location>
    <ligand>
        <name>S-adenosyl-L-methionine</name>
        <dbReference type="ChEBI" id="CHEBI:59789"/>
    </ligand>
</feature>
<reference evidence="7" key="1">
    <citation type="submission" date="2020-10" db="EMBL/GenBank/DDBJ databases">
        <authorList>
            <person name="Gilroy R."/>
        </authorList>
    </citation>
    <scope>NUCLEOTIDE SEQUENCE</scope>
    <source>
        <strain evidence="7">10192</strain>
    </source>
</reference>
<comment type="caution">
    <text evidence="7">The sequence shown here is derived from an EMBL/GenBank/DDBJ whole genome shotgun (WGS) entry which is preliminary data.</text>
</comment>
<reference evidence="7" key="2">
    <citation type="journal article" date="2021" name="PeerJ">
        <title>Extensive microbial diversity within the chicken gut microbiome revealed by metagenomics and culture.</title>
        <authorList>
            <person name="Gilroy R."/>
            <person name="Ravi A."/>
            <person name="Getino M."/>
            <person name="Pursley I."/>
            <person name="Horton D.L."/>
            <person name="Alikhan N.F."/>
            <person name="Baker D."/>
            <person name="Gharbi K."/>
            <person name="Hall N."/>
            <person name="Watson M."/>
            <person name="Adriaenssens E.M."/>
            <person name="Foster-Nyarko E."/>
            <person name="Jarju S."/>
            <person name="Secka A."/>
            <person name="Antonio M."/>
            <person name="Oren A."/>
            <person name="Chaudhuri R.R."/>
            <person name="La Ragione R."/>
            <person name="Hildebrand F."/>
            <person name="Pallen M.J."/>
        </authorList>
    </citation>
    <scope>NUCLEOTIDE SEQUENCE</scope>
    <source>
        <strain evidence="7">10192</strain>
    </source>
</reference>
<organism evidence="7 8">
    <name type="scientific">Candidatus Scatousia excrementipullorum</name>
    <dbReference type="NCBI Taxonomy" id="2840936"/>
    <lineage>
        <taxon>Bacteria</taxon>
        <taxon>Candidatus Scatousia</taxon>
    </lineage>
</organism>
<evidence type="ECO:0000256" key="4">
    <source>
        <dbReference type="ARBA" id="ARBA00022679"/>
    </source>
</evidence>
<sequence length="197" mass="22636">MKDKAYFNRYIEVFLKENSKLNLISKNDEKFLWEKHISDSLSIEKFFDKFGTDFKTMLDFGTGGGFPSVPVALAYPELEVTALDSIRKKINAVEEIRTELNILNLNTVCDRVENIKQTFDIVTSRAVASLDKIIDYAMPRLAGRGYFVAYKSRKAAQEIDNAKAVLKKYSAEIVDIIEYNLPLEENHTRNLVIIRKK</sequence>
<evidence type="ECO:0000313" key="7">
    <source>
        <dbReference type="EMBL" id="MBO8429990.1"/>
    </source>
</evidence>
<keyword evidence="2 6" id="KW-0698">rRNA processing</keyword>
<comment type="caution">
    <text evidence="6">Lacks conserved residue(s) required for the propagation of feature annotation.</text>
</comment>